<gene>
    <name evidence="1" type="ORF">GPUN_0957</name>
</gene>
<accession>H5T9W1</accession>
<proteinExistence type="predicted"/>
<name>H5T9W1_9ALTE</name>
<protein>
    <submittedName>
        <fullName evidence="1">Uncharacterized protein</fullName>
    </submittedName>
</protein>
<dbReference type="Proteomes" id="UP000053586">
    <property type="component" value="Unassembled WGS sequence"/>
</dbReference>
<dbReference type="EMBL" id="BAET01000007">
    <property type="protein sequence ID" value="GAB55088.1"/>
    <property type="molecule type" value="Genomic_DNA"/>
</dbReference>
<dbReference type="RefSeq" id="WP_006003841.1">
    <property type="nucleotide sequence ID" value="NZ_BAET01000007.1"/>
</dbReference>
<dbReference type="AlphaFoldDB" id="H5T9W1"/>
<sequence length="145" mass="16640">MNTTDISQNANNANLYISHTNDYSHYRHCQTKTIALNNSDIIQFPTQAKASQNTRLGWICNLSARYVFSQPHHEYLQIKPSKKHSQFELICSLLKANTCRVIYFDDQLTKNQLALIRERHISSKTELVHAKVAFLLAKKVSSSFA</sequence>
<evidence type="ECO:0000313" key="1">
    <source>
        <dbReference type="EMBL" id="GAB55088.1"/>
    </source>
</evidence>
<keyword evidence="2" id="KW-1185">Reference proteome</keyword>
<comment type="caution">
    <text evidence="1">The sequence shown here is derived from an EMBL/GenBank/DDBJ whole genome shotgun (WGS) entry which is preliminary data.</text>
</comment>
<evidence type="ECO:0000313" key="2">
    <source>
        <dbReference type="Proteomes" id="UP000053586"/>
    </source>
</evidence>
<organism evidence="1 2">
    <name type="scientific">Glaciecola punicea ACAM 611</name>
    <dbReference type="NCBI Taxonomy" id="1121923"/>
    <lineage>
        <taxon>Bacteria</taxon>
        <taxon>Pseudomonadati</taxon>
        <taxon>Pseudomonadota</taxon>
        <taxon>Gammaproteobacteria</taxon>
        <taxon>Alteromonadales</taxon>
        <taxon>Alteromonadaceae</taxon>
        <taxon>Glaciecola</taxon>
    </lineage>
</organism>
<reference evidence="1 2" key="1">
    <citation type="journal article" date="2012" name="J. Bacteriol.">
        <title>Genome sequence of proteorhodopsin-containing sea ice bacterium Glaciecola punicea ACAM 611T.</title>
        <authorList>
            <person name="Qin Q.-L."/>
            <person name="Xie B.-B."/>
            <person name="Shu Y.-L."/>
            <person name="Rong J.-C."/>
            <person name="Zhao D.-L."/>
            <person name="Zhang X.-Y."/>
            <person name="Chen X.-L."/>
            <person name="Zhou B.-C."/>
            <person name="Zhanga Y.-Z."/>
        </authorList>
    </citation>
    <scope>NUCLEOTIDE SEQUENCE [LARGE SCALE GENOMIC DNA]</scope>
    <source>
        <strain evidence="1 2">ACAM 611</strain>
    </source>
</reference>
<reference evidence="1 2" key="2">
    <citation type="journal article" date="2017" name="Antonie Van Leeuwenhoek">
        <title>Rhizobium rhizosphaerae sp. nov., a novel species isolated from rice rhizosphere.</title>
        <authorList>
            <person name="Zhao J.J."/>
            <person name="Zhang J."/>
            <person name="Zhang R.J."/>
            <person name="Zhang C.W."/>
            <person name="Yin H.Q."/>
            <person name="Zhang X.X."/>
        </authorList>
    </citation>
    <scope>NUCLEOTIDE SEQUENCE [LARGE SCALE GENOMIC DNA]</scope>
    <source>
        <strain evidence="1 2">ACAM 611</strain>
    </source>
</reference>